<dbReference type="RefSeq" id="WP_138938752.1">
    <property type="nucleotide sequence ID" value="NZ_JAAOCD010000006.1"/>
</dbReference>
<name>A0ABX0HWU5_9BURK</name>
<protein>
    <submittedName>
        <fullName evidence="2">Uncharacterized protein</fullName>
    </submittedName>
</protein>
<reference evidence="2 3" key="1">
    <citation type="submission" date="2020-03" db="EMBL/GenBank/DDBJ databases">
        <title>Rubrivivax benzoatilyticus JA2 (sequenced after 10 years sub-culturing).</title>
        <authorList>
            <person name="Gupta D."/>
            <person name="Chintalapati S."/>
            <person name="Chintalapati V.R."/>
        </authorList>
    </citation>
    <scope>NUCLEOTIDE SEQUENCE [LARGE SCALE GENOMIC DNA]</scope>
    <source>
        <strain evidence="2 3">JA2-Mal</strain>
    </source>
</reference>
<evidence type="ECO:0000256" key="1">
    <source>
        <dbReference type="SAM" id="MobiDB-lite"/>
    </source>
</evidence>
<organism evidence="2 3">
    <name type="scientific">Rubrivivax benzoatilyticus</name>
    <dbReference type="NCBI Taxonomy" id="316997"/>
    <lineage>
        <taxon>Bacteria</taxon>
        <taxon>Pseudomonadati</taxon>
        <taxon>Pseudomonadota</taxon>
        <taxon>Betaproteobacteria</taxon>
        <taxon>Burkholderiales</taxon>
        <taxon>Sphaerotilaceae</taxon>
        <taxon>Rubrivivax</taxon>
    </lineage>
</organism>
<accession>A0ABX0HWU5</accession>
<evidence type="ECO:0000313" key="3">
    <source>
        <dbReference type="Proteomes" id="UP000802098"/>
    </source>
</evidence>
<comment type="caution">
    <text evidence="2">The sequence shown here is derived from an EMBL/GenBank/DDBJ whole genome shotgun (WGS) entry which is preliminary data.</text>
</comment>
<feature type="region of interest" description="Disordered" evidence="1">
    <location>
        <begin position="52"/>
        <end position="71"/>
    </location>
</feature>
<sequence length="71" mass="8044">MTETTAVIVYEHGGRKTVSFTTPEGIHALFPADLTPQVAGDFARQLERSLRRRERRVAKRSRTNPKLTGTY</sequence>
<keyword evidence="3" id="KW-1185">Reference proteome</keyword>
<dbReference type="Proteomes" id="UP000802098">
    <property type="component" value="Unassembled WGS sequence"/>
</dbReference>
<proteinExistence type="predicted"/>
<feature type="compositionally biased region" description="Basic residues" evidence="1">
    <location>
        <begin position="52"/>
        <end position="63"/>
    </location>
</feature>
<dbReference type="EMBL" id="JAAOCD010000006">
    <property type="protein sequence ID" value="NHK99482.1"/>
    <property type="molecule type" value="Genomic_DNA"/>
</dbReference>
<gene>
    <name evidence="2" type="ORF">G7087_13935</name>
</gene>
<evidence type="ECO:0000313" key="2">
    <source>
        <dbReference type="EMBL" id="NHK99482.1"/>
    </source>
</evidence>